<protein>
    <submittedName>
        <fullName evidence="1">Uncharacterized protein</fullName>
    </submittedName>
</protein>
<dbReference type="Proteomes" id="UP000226031">
    <property type="component" value="Unassembled WGS sequence"/>
</dbReference>
<organism evidence="1 2">
    <name type="scientific">[Emmonsia] crescens</name>
    <dbReference type="NCBI Taxonomy" id="73230"/>
    <lineage>
        <taxon>Eukaryota</taxon>
        <taxon>Fungi</taxon>
        <taxon>Dikarya</taxon>
        <taxon>Ascomycota</taxon>
        <taxon>Pezizomycotina</taxon>
        <taxon>Eurotiomycetes</taxon>
        <taxon>Eurotiomycetidae</taxon>
        <taxon>Onygenales</taxon>
        <taxon>Ajellomycetaceae</taxon>
        <taxon>Emergomyces</taxon>
    </lineage>
</organism>
<proteinExistence type="predicted"/>
<dbReference type="EMBL" id="PDND01000008">
    <property type="protein sequence ID" value="PGH36374.1"/>
    <property type="molecule type" value="Genomic_DNA"/>
</dbReference>
<evidence type="ECO:0000313" key="1">
    <source>
        <dbReference type="EMBL" id="PGH36374.1"/>
    </source>
</evidence>
<reference evidence="1 2" key="1">
    <citation type="submission" date="2017-10" db="EMBL/GenBank/DDBJ databases">
        <title>Comparative genomics in systemic dimorphic fungi from Ajellomycetaceae.</title>
        <authorList>
            <person name="Munoz J.F."/>
            <person name="Mcewen J.G."/>
            <person name="Clay O.K."/>
            <person name="Cuomo C.A."/>
        </authorList>
    </citation>
    <scope>NUCLEOTIDE SEQUENCE [LARGE SCALE GENOMIC DNA]</scope>
    <source>
        <strain evidence="1 2">UAMH4076</strain>
    </source>
</reference>
<comment type="caution">
    <text evidence="1">The sequence shown here is derived from an EMBL/GenBank/DDBJ whole genome shotgun (WGS) entry which is preliminary data.</text>
</comment>
<accession>A0A2B7ZIS5</accession>
<sequence>MERQGQIPQIKRTSSLFATLDVAWSSENEPDDHILSPDELAVDLIGSDALKEEPPETPEPRILSLLRCDRRILSQFLALK</sequence>
<dbReference type="AlphaFoldDB" id="A0A2B7ZIS5"/>
<keyword evidence="2" id="KW-1185">Reference proteome</keyword>
<gene>
    <name evidence="1" type="ORF">GX50_00709</name>
</gene>
<name>A0A2B7ZIS5_9EURO</name>
<evidence type="ECO:0000313" key="2">
    <source>
        <dbReference type="Proteomes" id="UP000226031"/>
    </source>
</evidence>